<dbReference type="FunFam" id="1.20.1730.10:FF:000006">
    <property type="entry name" value="Urea active transporter"/>
    <property type="match status" value="1"/>
</dbReference>
<accession>A0A9C7Q598</accession>
<dbReference type="AlphaFoldDB" id="A0A9C7Q598"/>
<keyword evidence="10" id="KW-1185">Reference proteome</keyword>
<feature type="transmembrane region" description="Helical" evidence="8">
    <location>
        <begin position="190"/>
        <end position="214"/>
    </location>
</feature>
<feature type="transmembrane region" description="Helical" evidence="8">
    <location>
        <begin position="425"/>
        <end position="444"/>
    </location>
</feature>
<feature type="transmembrane region" description="Helical" evidence="8">
    <location>
        <begin position="322"/>
        <end position="345"/>
    </location>
</feature>
<dbReference type="CDD" id="cd11476">
    <property type="entry name" value="SLC5sbd_DUR3"/>
    <property type="match status" value="1"/>
</dbReference>
<evidence type="ECO:0008006" key="11">
    <source>
        <dbReference type="Google" id="ProtNLM"/>
    </source>
</evidence>
<dbReference type="Gene3D" id="1.20.1730.10">
    <property type="entry name" value="Sodium/glucose cotransporter"/>
    <property type="match status" value="1"/>
</dbReference>
<keyword evidence="6 8" id="KW-0472">Membrane</keyword>
<evidence type="ECO:0000256" key="6">
    <source>
        <dbReference type="ARBA" id="ARBA00023136"/>
    </source>
</evidence>
<dbReference type="GO" id="GO:0015204">
    <property type="term" value="F:urea transmembrane transporter activity"/>
    <property type="evidence" value="ECO:0007669"/>
    <property type="project" value="InterPro"/>
</dbReference>
<feature type="transmembrane region" description="Helical" evidence="8">
    <location>
        <begin position="121"/>
        <end position="141"/>
    </location>
</feature>
<feature type="transmembrane region" description="Helical" evidence="8">
    <location>
        <begin position="610"/>
        <end position="634"/>
    </location>
</feature>
<feature type="transmembrane region" description="Helical" evidence="8">
    <location>
        <begin position="226"/>
        <end position="247"/>
    </location>
</feature>
<keyword evidence="3" id="KW-0813">Transport</keyword>
<sequence>MVQNCNGVPVSQGGEYCSNIFNLPQYQNVTQFFTSQSILPIGAGYGIVLGFGFFFTVLTSFLVWLDVKLAGFVINSEHFNTAGRNLKKGFIASVVISAWTWAATLLQSSNVAYEYGVSGPFWYAAGATLQIFLFSVLAVELKRKSPSCHSFLEIIRVRWGRNAHFVFLGFAFCTNIIVTSMLLLGGSAVIAALTGMNIDLASFLIPLGIIVFTLHGGLKATFLADYIHTCIIYIVLCIFSYLIYATYPLLGSPSKVYDNLTEVSKVLPISGNKDGSILTILSRGGLIFGVINIIGNFGTVFVDQSYWLSAIAAKPNESWKGYLLAGICWFSIPFTLSTSLGLGCLALDLPVTSQEAGSGLVPPAVAYQMMGKGGAVLMTIMLFLAVTSAGSRELVAVSTLCSYDIYRTYICPEATGKQIIRVSRIVIIVFGLTMGVFGIVLHHIGLNLNWVYLFMGIIIGAAVFPVAFVLTWRNVPSWGAIGGSITSVLLAVMTWLSVAKGLYGKVSVDSLGENYPMLAGNLVSICISGIICSMSAIISPQNFDWKDLQQIKVVEKDNEVEKMQKDTKLREDLRRARVWTYSLAFGFTVLIIIIWPVLAIPAGVFSKSYFTFWAVLSIIWGTAAAVTIIFLPLWESRNVLLTILTLGKYKPTGKHIESEVDSSQESNVKKIYDIDSKNVDEKHSELPIDVMLEENKLEGTGKL</sequence>
<dbReference type="OrthoDB" id="6132759at2759"/>
<feature type="transmembrane region" description="Helical" evidence="8">
    <location>
        <begin position="86"/>
        <end position="106"/>
    </location>
</feature>
<protein>
    <recommendedName>
        <fullName evidence="11">Urea-proton symporter DUR3</fullName>
    </recommendedName>
</protein>
<evidence type="ECO:0000313" key="9">
    <source>
        <dbReference type="EMBL" id="GJQ15406.1"/>
    </source>
</evidence>
<keyword evidence="5 8" id="KW-1133">Transmembrane helix</keyword>
<feature type="transmembrane region" description="Helical" evidence="8">
    <location>
        <begin position="162"/>
        <end position="184"/>
    </location>
</feature>
<feature type="transmembrane region" description="Helical" evidence="8">
    <location>
        <begin position="578"/>
        <end position="598"/>
    </location>
</feature>
<dbReference type="InterPro" id="IPR031155">
    <property type="entry name" value="DUR"/>
</dbReference>
<evidence type="ECO:0000256" key="4">
    <source>
        <dbReference type="ARBA" id="ARBA00022692"/>
    </source>
</evidence>
<organism evidence="9 10">
    <name type="scientific">Galdieria partita</name>
    <dbReference type="NCBI Taxonomy" id="83374"/>
    <lineage>
        <taxon>Eukaryota</taxon>
        <taxon>Rhodophyta</taxon>
        <taxon>Bangiophyceae</taxon>
        <taxon>Galdieriales</taxon>
        <taxon>Galdieriaceae</taxon>
        <taxon>Galdieria</taxon>
    </lineage>
</organism>
<proteinExistence type="inferred from homology"/>
<evidence type="ECO:0000256" key="1">
    <source>
        <dbReference type="ARBA" id="ARBA00004141"/>
    </source>
</evidence>
<comment type="subcellular location">
    <subcellularLocation>
        <location evidence="1">Membrane</location>
        <topology evidence="1">Multi-pass membrane protein</topology>
    </subcellularLocation>
</comment>
<feature type="transmembrane region" description="Helical" evidence="8">
    <location>
        <begin position="518"/>
        <end position="538"/>
    </location>
</feature>
<reference evidence="9" key="2">
    <citation type="submission" date="2022-01" db="EMBL/GenBank/DDBJ databases">
        <authorList>
            <person name="Hirooka S."/>
            <person name="Miyagishima S.Y."/>
        </authorList>
    </citation>
    <scope>NUCLEOTIDE SEQUENCE</scope>
    <source>
        <strain evidence="9">NBRC 102759</strain>
    </source>
</reference>
<dbReference type="Pfam" id="PF00474">
    <property type="entry name" value="SSF"/>
    <property type="match status" value="1"/>
</dbReference>
<evidence type="ECO:0000256" key="8">
    <source>
        <dbReference type="SAM" id="Phobius"/>
    </source>
</evidence>
<name>A0A9C7Q598_9RHOD</name>
<comment type="caution">
    <text evidence="9">The sequence shown here is derived from an EMBL/GenBank/DDBJ whole genome shotgun (WGS) entry which is preliminary data.</text>
</comment>
<feature type="transmembrane region" description="Helical" evidence="8">
    <location>
        <begin position="365"/>
        <end position="386"/>
    </location>
</feature>
<reference evidence="9" key="1">
    <citation type="journal article" date="2022" name="Proc. Natl. Acad. Sci. U.S.A.">
        <title>Life cycle and functional genomics of the unicellular red alga Galdieria for elucidating algal and plant evolution and industrial use.</title>
        <authorList>
            <person name="Hirooka S."/>
            <person name="Itabashi T."/>
            <person name="Ichinose T.M."/>
            <person name="Onuma R."/>
            <person name="Fujiwara T."/>
            <person name="Yamashita S."/>
            <person name="Jong L.W."/>
            <person name="Tomita R."/>
            <person name="Iwane A.H."/>
            <person name="Miyagishima S.Y."/>
        </authorList>
    </citation>
    <scope>NUCLEOTIDE SEQUENCE</scope>
    <source>
        <strain evidence="9">NBRC 102759</strain>
    </source>
</reference>
<evidence type="ECO:0000256" key="7">
    <source>
        <dbReference type="RuleBase" id="RU362091"/>
    </source>
</evidence>
<dbReference type="Proteomes" id="UP001061958">
    <property type="component" value="Unassembled WGS sequence"/>
</dbReference>
<dbReference type="PANTHER" id="PTHR46154:SF4">
    <property type="entry name" value="UREA ACTIVE TRANSPORTER"/>
    <property type="match status" value="1"/>
</dbReference>
<feature type="transmembrane region" description="Helical" evidence="8">
    <location>
        <begin position="478"/>
        <end position="498"/>
    </location>
</feature>
<dbReference type="PROSITE" id="PS50283">
    <property type="entry name" value="NA_SOLUT_SYMP_3"/>
    <property type="match status" value="1"/>
</dbReference>
<evidence type="ECO:0000256" key="5">
    <source>
        <dbReference type="ARBA" id="ARBA00022989"/>
    </source>
</evidence>
<evidence type="ECO:0000256" key="2">
    <source>
        <dbReference type="ARBA" id="ARBA00006434"/>
    </source>
</evidence>
<feature type="transmembrane region" description="Helical" evidence="8">
    <location>
        <begin position="280"/>
        <end position="302"/>
    </location>
</feature>
<feature type="transmembrane region" description="Helical" evidence="8">
    <location>
        <begin position="43"/>
        <end position="65"/>
    </location>
</feature>
<comment type="similarity">
    <text evidence="2 7">Belongs to the sodium:solute symporter (SSF) (TC 2.A.21) family.</text>
</comment>
<dbReference type="PANTHER" id="PTHR46154">
    <property type="match status" value="1"/>
</dbReference>
<gene>
    <name evidence="9" type="ORF">GpartN1_g7197.t1</name>
</gene>
<dbReference type="InterPro" id="IPR038377">
    <property type="entry name" value="Na/Glc_symporter_sf"/>
</dbReference>
<feature type="transmembrane region" description="Helical" evidence="8">
    <location>
        <begin position="450"/>
        <end position="471"/>
    </location>
</feature>
<dbReference type="InterPro" id="IPR001734">
    <property type="entry name" value="Na/solute_symporter"/>
</dbReference>
<evidence type="ECO:0000256" key="3">
    <source>
        <dbReference type="ARBA" id="ARBA00022448"/>
    </source>
</evidence>
<dbReference type="EMBL" id="BQMJ01000069">
    <property type="protein sequence ID" value="GJQ15406.1"/>
    <property type="molecule type" value="Genomic_DNA"/>
</dbReference>
<keyword evidence="4 8" id="KW-0812">Transmembrane</keyword>
<dbReference type="GO" id="GO:0005886">
    <property type="term" value="C:plasma membrane"/>
    <property type="evidence" value="ECO:0007669"/>
    <property type="project" value="TreeGrafter"/>
</dbReference>
<evidence type="ECO:0000313" key="10">
    <source>
        <dbReference type="Proteomes" id="UP001061958"/>
    </source>
</evidence>